<organism evidence="1">
    <name type="scientific">uncultured Desulfobacterium sp</name>
    <dbReference type="NCBI Taxonomy" id="201089"/>
    <lineage>
        <taxon>Bacteria</taxon>
        <taxon>Pseudomonadati</taxon>
        <taxon>Thermodesulfobacteriota</taxon>
        <taxon>Desulfobacteria</taxon>
        <taxon>Desulfobacterales</taxon>
        <taxon>Desulfobacteriaceae</taxon>
        <taxon>Desulfobacterium</taxon>
        <taxon>environmental samples</taxon>
    </lineage>
</organism>
<accession>A0A445MVV5</accession>
<evidence type="ECO:0000313" key="1">
    <source>
        <dbReference type="EMBL" id="SPD73502.1"/>
    </source>
</evidence>
<sequence>MFRINEIEKGPEEGELSLYCKEERLAIAKSGGDKTVRMGVSRLGGCPINEIFFQP</sequence>
<name>A0A445MVV5_9BACT</name>
<dbReference type="EMBL" id="OJIN01000101">
    <property type="protein sequence ID" value="SPD73502.1"/>
    <property type="molecule type" value="Genomic_DNA"/>
</dbReference>
<dbReference type="AlphaFoldDB" id="A0A445MVV5"/>
<proteinExistence type="predicted"/>
<gene>
    <name evidence="1" type="ORF">PITCH_A190078</name>
</gene>
<protein>
    <submittedName>
        <fullName evidence="1">Uncharacterized protein</fullName>
    </submittedName>
</protein>
<reference evidence="1" key="1">
    <citation type="submission" date="2018-01" db="EMBL/GenBank/DDBJ databases">
        <authorList>
            <person name="Regsiter A."/>
            <person name="William W."/>
        </authorList>
    </citation>
    <scope>NUCLEOTIDE SEQUENCE</scope>
    <source>
        <strain evidence="1">TRIP AH-1</strain>
    </source>
</reference>